<feature type="region of interest" description="Disordered" evidence="1">
    <location>
        <begin position="1"/>
        <end position="25"/>
    </location>
</feature>
<protein>
    <submittedName>
        <fullName evidence="2">Uncharacterized protein</fullName>
    </submittedName>
</protein>
<dbReference type="AlphaFoldDB" id="A0A9D3UVT2"/>
<organism evidence="2 3">
    <name type="scientific">Gossypium stocksii</name>
    <dbReference type="NCBI Taxonomy" id="47602"/>
    <lineage>
        <taxon>Eukaryota</taxon>
        <taxon>Viridiplantae</taxon>
        <taxon>Streptophyta</taxon>
        <taxon>Embryophyta</taxon>
        <taxon>Tracheophyta</taxon>
        <taxon>Spermatophyta</taxon>
        <taxon>Magnoliopsida</taxon>
        <taxon>eudicotyledons</taxon>
        <taxon>Gunneridae</taxon>
        <taxon>Pentapetalae</taxon>
        <taxon>rosids</taxon>
        <taxon>malvids</taxon>
        <taxon>Malvales</taxon>
        <taxon>Malvaceae</taxon>
        <taxon>Malvoideae</taxon>
        <taxon>Gossypium</taxon>
    </lineage>
</organism>
<evidence type="ECO:0000313" key="2">
    <source>
        <dbReference type="EMBL" id="KAH1063362.1"/>
    </source>
</evidence>
<sequence length="101" mass="11209">MTYPNENLSTNFPLGQTADSSTGNRPSEIDLFASWFVDRLENLGNSGHVGASNSFNLNTPFGQGPSFPSNQGVLPQQLFGLQEYLRLMKEQITQQSTRLEQ</sequence>
<evidence type="ECO:0000256" key="1">
    <source>
        <dbReference type="SAM" id="MobiDB-lite"/>
    </source>
</evidence>
<reference evidence="2 3" key="1">
    <citation type="journal article" date="2021" name="Plant Biotechnol. J.">
        <title>Multi-omics assisted identification of the key and species-specific regulatory components of drought-tolerant mechanisms in Gossypium stocksii.</title>
        <authorList>
            <person name="Yu D."/>
            <person name="Ke L."/>
            <person name="Zhang D."/>
            <person name="Wu Y."/>
            <person name="Sun Y."/>
            <person name="Mei J."/>
            <person name="Sun J."/>
            <person name="Sun Y."/>
        </authorList>
    </citation>
    <scope>NUCLEOTIDE SEQUENCE [LARGE SCALE GENOMIC DNA]</scope>
    <source>
        <strain evidence="3">cv. E1</strain>
        <tissue evidence="2">Leaf</tissue>
    </source>
</reference>
<dbReference type="Proteomes" id="UP000828251">
    <property type="component" value="Unassembled WGS sequence"/>
</dbReference>
<accession>A0A9D3UVT2</accession>
<dbReference type="EMBL" id="JAIQCV010000009">
    <property type="protein sequence ID" value="KAH1063362.1"/>
    <property type="molecule type" value="Genomic_DNA"/>
</dbReference>
<name>A0A9D3UVT2_9ROSI</name>
<comment type="caution">
    <text evidence="2">The sequence shown here is derived from an EMBL/GenBank/DDBJ whole genome shotgun (WGS) entry which is preliminary data.</text>
</comment>
<evidence type="ECO:0000313" key="3">
    <source>
        <dbReference type="Proteomes" id="UP000828251"/>
    </source>
</evidence>
<keyword evidence="3" id="KW-1185">Reference proteome</keyword>
<gene>
    <name evidence="2" type="ORF">J1N35_028349</name>
</gene>
<proteinExistence type="predicted"/>